<feature type="transmembrane region" description="Helical" evidence="6">
    <location>
        <begin position="405"/>
        <end position="425"/>
    </location>
</feature>
<dbReference type="InterPro" id="IPR005178">
    <property type="entry name" value="Ostalpha/TMEM184C"/>
</dbReference>
<dbReference type="PANTHER" id="PTHR23423">
    <property type="entry name" value="ORGANIC SOLUTE TRANSPORTER-RELATED"/>
    <property type="match status" value="1"/>
</dbReference>
<keyword evidence="8" id="KW-1185">Reference proteome</keyword>
<dbReference type="GO" id="GO:0016020">
    <property type="term" value="C:membrane"/>
    <property type="evidence" value="ECO:0007669"/>
    <property type="project" value="UniProtKB-SubCell"/>
</dbReference>
<feature type="region of interest" description="Disordered" evidence="5">
    <location>
        <begin position="1"/>
        <end position="109"/>
    </location>
</feature>
<feature type="compositionally biased region" description="Acidic residues" evidence="5">
    <location>
        <begin position="608"/>
        <end position="628"/>
    </location>
</feature>
<gene>
    <name evidence="7" type="ORF">FisN_24Lh197</name>
</gene>
<evidence type="ECO:0000256" key="4">
    <source>
        <dbReference type="ARBA" id="ARBA00023136"/>
    </source>
</evidence>
<feature type="transmembrane region" description="Helical" evidence="6">
    <location>
        <begin position="173"/>
        <end position="196"/>
    </location>
</feature>
<feature type="transmembrane region" description="Helical" evidence="6">
    <location>
        <begin position="246"/>
        <end position="269"/>
    </location>
</feature>
<accession>A0A1Z5K9F3</accession>
<reference evidence="7 8" key="1">
    <citation type="journal article" date="2015" name="Plant Cell">
        <title>Oil accumulation by the oleaginous diatom Fistulifera solaris as revealed by the genome and transcriptome.</title>
        <authorList>
            <person name="Tanaka T."/>
            <person name="Maeda Y."/>
            <person name="Veluchamy A."/>
            <person name="Tanaka M."/>
            <person name="Abida H."/>
            <person name="Marechal E."/>
            <person name="Bowler C."/>
            <person name="Muto M."/>
            <person name="Sunaga Y."/>
            <person name="Tanaka M."/>
            <person name="Yoshino T."/>
            <person name="Taniguchi T."/>
            <person name="Fukuda Y."/>
            <person name="Nemoto M."/>
            <person name="Matsumoto M."/>
            <person name="Wong P.S."/>
            <person name="Aburatani S."/>
            <person name="Fujibuchi W."/>
        </authorList>
    </citation>
    <scope>NUCLEOTIDE SEQUENCE [LARGE SCALE GENOMIC DNA]</scope>
    <source>
        <strain evidence="7 8">JPCC DA0580</strain>
    </source>
</reference>
<keyword evidence="4 6" id="KW-0472">Membrane</keyword>
<evidence type="ECO:0000256" key="5">
    <source>
        <dbReference type="SAM" id="MobiDB-lite"/>
    </source>
</evidence>
<evidence type="ECO:0000313" key="8">
    <source>
        <dbReference type="Proteomes" id="UP000198406"/>
    </source>
</evidence>
<dbReference type="Pfam" id="PF03619">
    <property type="entry name" value="Solute_trans_a"/>
    <property type="match status" value="1"/>
</dbReference>
<protein>
    <recommendedName>
        <fullName evidence="9">Transmembrane protein 184C</fullName>
    </recommendedName>
</protein>
<evidence type="ECO:0000313" key="7">
    <source>
        <dbReference type="EMBL" id="GAX22910.1"/>
    </source>
</evidence>
<keyword evidence="3 6" id="KW-1133">Transmembrane helix</keyword>
<organism evidence="7 8">
    <name type="scientific">Fistulifera solaris</name>
    <name type="common">Oleaginous diatom</name>
    <dbReference type="NCBI Taxonomy" id="1519565"/>
    <lineage>
        <taxon>Eukaryota</taxon>
        <taxon>Sar</taxon>
        <taxon>Stramenopiles</taxon>
        <taxon>Ochrophyta</taxon>
        <taxon>Bacillariophyta</taxon>
        <taxon>Bacillariophyceae</taxon>
        <taxon>Bacillariophycidae</taxon>
        <taxon>Naviculales</taxon>
        <taxon>Naviculaceae</taxon>
        <taxon>Fistulifera</taxon>
    </lineage>
</organism>
<feature type="transmembrane region" description="Helical" evidence="6">
    <location>
        <begin position="208"/>
        <end position="226"/>
    </location>
</feature>
<sequence>MSEAFRVRENFDESRNSNSSLTSQIDSTTSSPIHPTAINSDERSELSQQDDSQDADEETVPLTSQGPLLESQPATLDPHPVIRSRSKSANNQRKRPKRRRAKDAASESQKGSKSWMRTCLLWFCRNTRAVQSTLSCMNLLARLLFWSSMLASVLGVFWYSYELYNHGTEPHLIAWFSAGAFVLLGFPISMYGIVTHLANYNQPDTQMYVVRILWMVPIYSIESWLAMRFHKQAIYIETLRDFYESYVLYSFLQFLIQVLGGEEALVLMLKDKSPTRGYHMWGLQWCVKPWIMGQPIRRPSFTQSDRNNGTKPIRWVSPFFMRCKLGVLQYVLLKFLCAVSVLILEWKGLYQDGDFSWHYGYLYICIVTNLSQCWALYCLILFYFATKNELAPIRPVGKFMSVKALVFFTWWQSVMIAIFDQAGMIPEQLVNVEQDWTTEDVAKGFQDYLICIEMFIAAVVHSFVFPHTEYSPDAVVARQQASQGHHSDLSPTGNGIRRFRRRLGRNKLFPAQYHRIHPYKDSIGKISPAHSGSMVEMASLGSSSPHALERVEDHIPWQTFQPQQVNGYTQYVGDEADAPPIEADQMDINNGLGRKVHEWSAIPGIVEYSDDEENNPLDDSSIDDEGENSDSHDSPIARHKRGFVRALLESAIPTDLGSSTMGIVKGDYHVEKKTLLHVAAASDQYDLFNKLRRNTQKDDELMK</sequence>
<feature type="region of interest" description="Disordered" evidence="5">
    <location>
        <begin position="606"/>
        <end position="638"/>
    </location>
</feature>
<evidence type="ECO:0008006" key="9">
    <source>
        <dbReference type="Google" id="ProtNLM"/>
    </source>
</evidence>
<feature type="compositionally biased region" description="Basic and acidic residues" evidence="5">
    <location>
        <begin position="1"/>
        <end position="15"/>
    </location>
</feature>
<evidence type="ECO:0000256" key="2">
    <source>
        <dbReference type="ARBA" id="ARBA00022692"/>
    </source>
</evidence>
<dbReference type="Proteomes" id="UP000198406">
    <property type="component" value="Unassembled WGS sequence"/>
</dbReference>
<name>A0A1Z5K9F3_FISSO</name>
<dbReference type="EMBL" id="BDSP01000191">
    <property type="protein sequence ID" value="GAX22910.1"/>
    <property type="molecule type" value="Genomic_DNA"/>
</dbReference>
<evidence type="ECO:0000256" key="3">
    <source>
        <dbReference type="ARBA" id="ARBA00022989"/>
    </source>
</evidence>
<feature type="compositionally biased region" description="Polar residues" evidence="5">
    <location>
        <begin position="16"/>
        <end position="39"/>
    </location>
</feature>
<feature type="compositionally biased region" description="Basic residues" evidence="5">
    <location>
        <begin position="82"/>
        <end position="101"/>
    </location>
</feature>
<feature type="transmembrane region" description="Helical" evidence="6">
    <location>
        <begin position="143"/>
        <end position="161"/>
    </location>
</feature>
<dbReference type="SMART" id="SM01417">
    <property type="entry name" value="Solute_trans_a"/>
    <property type="match status" value="1"/>
</dbReference>
<feature type="transmembrane region" description="Helical" evidence="6">
    <location>
        <begin position="361"/>
        <end position="384"/>
    </location>
</feature>
<dbReference type="AlphaFoldDB" id="A0A1Z5K9F3"/>
<dbReference type="InParanoid" id="A0A1Z5K9F3"/>
<keyword evidence="2 6" id="KW-0812">Transmembrane</keyword>
<evidence type="ECO:0000256" key="6">
    <source>
        <dbReference type="SAM" id="Phobius"/>
    </source>
</evidence>
<comment type="caution">
    <text evidence="7">The sequence shown here is derived from an EMBL/GenBank/DDBJ whole genome shotgun (WGS) entry which is preliminary data.</text>
</comment>
<proteinExistence type="predicted"/>
<comment type="subcellular location">
    <subcellularLocation>
        <location evidence="1">Membrane</location>
        <topology evidence="1">Multi-pass membrane protein</topology>
    </subcellularLocation>
</comment>
<feature type="transmembrane region" description="Helical" evidence="6">
    <location>
        <begin position="327"/>
        <end position="349"/>
    </location>
</feature>
<dbReference type="OrthoDB" id="5348404at2759"/>
<evidence type="ECO:0000256" key="1">
    <source>
        <dbReference type="ARBA" id="ARBA00004141"/>
    </source>
</evidence>